<dbReference type="RefSeq" id="WP_168448687.1">
    <property type="nucleotide sequence ID" value="NZ_JAAWWK010000001.1"/>
</dbReference>
<evidence type="ECO:0000259" key="1">
    <source>
        <dbReference type="PROSITE" id="PS50404"/>
    </source>
</evidence>
<name>A0ABX1GCM2_9GAMM</name>
<protein>
    <submittedName>
        <fullName evidence="2">Glutathione S-transferase family protein</fullName>
    </submittedName>
</protein>
<comment type="caution">
    <text evidence="2">The sequence shown here is derived from an EMBL/GenBank/DDBJ whole genome shotgun (WGS) entry which is preliminary data.</text>
</comment>
<dbReference type="SFLD" id="SFLDG01150">
    <property type="entry name" value="Main.1:_Beta-like"/>
    <property type="match status" value="1"/>
</dbReference>
<reference evidence="2 3" key="1">
    <citation type="submission" date="2020-04" db="EMBL/GenBank/DDBJ databases">
        <authorList>
            <person name="Yoon J."/>
        </authorList>
    </citation>
    <scope>NUCLEOTIDE SEQUENCE [LARGE SCALE GENOMIC DNA]</scope>
    <source>
        <strain evidence="2 3">KMU-166</strain>
    </source>
</reference>
<dbReference type="SUPFAM" id="SSF52833">
    <property type="entry name" value="Thioredoxin-like"/>
    <property type="match status" value="1"/>
</dbReference>
<dbReference type="PANTHER" id="PTHR44051">
    <property type="entry name" value="GLUTATHIONE S-TRANSFERASE-RELATED"/>
    <property type="match status" value="1"/>
</dbReference>
<dbReference type="CDD" id="cd03046">
    <property type="entry name" value="GST_N_GTT1_like"/>
    <property type="match status" value="1"/>
</dbReference>
<keyword evidence="3" id="KW-1185">Reference proteome</keyword>
<dbReference type="Proteomes" id="UP000765845">
    <property type="component" value="Unassembled WGS sequence"/>
</dbReference>
<dbReference type="InterPro" id="IPR036282">
    <property type="entry name" value="Glutathione-S-Trfase_C_sf"/>
</dbReference>
<feature type="domain" description="GST N-terminal" evidence="1">
    <location>
        <begin position="1"/>
        <end position="79"/>
    </location>
</feature>
<dbReference type="SUPFAM" id="SSF47616">
    <property type="entry name" value="GST C-terminal domain-like"/>
    <property type="match status" value="1"/>
</dbReference>
<accession>A0ABX1GCM2</accession>
<proteinExistence type="predicted"/>
<dbReference type="InterPro" id="IPR036249">
    <property type="entry name" value="Thioredoxin-like_sf"/>
</dbReference>
<dbReference type="SFLD" id="SFLDG00358">
    <property type="entry name" value="Main_(cytGST)"/>
    <property type="match status" value="1"/>
</dbReference>
<dbReference type="InterPro" id="IPR004045">
    <property type="entry name" value="Glutathione_S-Trfase_N"/>
</dbReference>
<gene>
    <name evidence="2" type="ORF">HCU74_01845</name>
</gene>
<dbReference type="Gene3D" id="1.20.1050.130">
    <property type="match status" value="1"/>
</dbReference>
<dbReference type="InterPro" id="IPR040079">
    <property type="entry name" value="Glutathione_S-Trfase"/>
</dbReference>
<dbReference type="PROSITE" id="PS50404">
    <property type="entry name" value="GST_NTER"/>
    <property type="match status" value="1"/>
</dbReference>
<dbReference type="PANTHER" id="PTHR44051:SF21">
    <property type="entry name" value="GLUTATHIONE S-TRANSFERASE FAMILY PROTEIN"/>
    <property type="match status" value="1"/>
</dbReference>
<dbReference type="EMBL" id="JAAWWK010000001">
    <property type="protein sequence ID" value="NKI16152.1"/>
    <property type="molecule type" value="Genomic_DNA"/>
</dbReference>
<organism evidence="2 3">
    <name type="scientific">Spongiibacter thalassae</name>
    <dbReference type="NCBI Taxonomy" id="2721624"/>
    <lineage>
        <taxon>Bacteria</taxon>
        <taxon>Pseudomonadati</taxon>
        <taxon>Pseudomonadota</taxon>
        <taxon>Gammaproteobacteria</taxon>
        <taxon>Cellvibrionales</taxon>
        <taxon>Spongiibacteraceae</taxon>
        <taxon>Spongiibacter</taxon>
    </lineage>
</organism>
<evidence type="ECO:0000313" key="3">
    <source>
        <dbReference type="Proteomes" id="UP000765845"/>
    </source>
</evidence>
<sequence>MIDLYHSAGTRSLRCLWALEELGVAYQLHSLPFPPRLKAPEFLQINPAGTLPFMVDGDTRMSESGAILQYLDSRYGEGELSVEPASAEFGNFLEFLHFGEASLAMPQSVVLRYQYFMPKELRQPAVAKDYQEMVLGRLPRLEQQLAGRDYLCGEFSLADISVGYALILGETFGVSEHYPEGVKAYLSRLKERAALQRALEKK</sequence>
<dbReference type="SFLD" id="SFLDS00019">
    <property type="entry name" value="Glutathione_Transferase_(cytos"/>
    <property type="match status" value="1"/>
</dbReference>
<evidence type="ECO:0000313" key="2">
    <source>
        <dbReference type="EMBL" id="NKI16152.1"/>
    </source>
</evidence>
<dbReference type="Pfam" id="PF13417">
    <property type="entry name" value="GST_N_3"/>
    <property type="match status" value="1"/>
</dbReference>